<dbReference type="RefSeq" id="WP_353980855.1">
    <property type="nucleotide sequence ID" value="NZ_CP159578.1"/>
</dbReference>
<organism evidence="1">
    <name type="scientific">Salinicola endophyticus</name>
    <dbReference type="NCBI Taxonomy" id="1949083"/>
    <lineage>
        <taxon>Bacteria</taxon>
        <taxon>Pseudomonadati</taxon>
        <taxon>Pseudomonadota</taxon>
        <taxon>Gammaproteobacteria</taxon>
        <taxon>Oceanospirillales</taxon>
        <taxon>Halomonadaceae</taxon>
        <taxon>Salinicola</taxon>
    </lineage>
</organism>
<dbReference type="SUPFAM" id="SSF109604">
    <property type="entry name" value="HD-domain/PDEase-like"/>
    <property type="match status" value="1"/>
</dbReference>
<dbReference type="AlphaFoldDB" id="A0AB74U8J4"/>
<dbReference type="EMBL" id="CP159578">
    <property type="protein sequence ID" value="XCJ80004.1"/>
    <property type="molecule type" value="Genomic_DNA"/>
</dbReference>
<protein>
    <recommendedName>
        <fullName evidence="2">Phosphohydrolase</fullName>
    </recommendedName>
</protein>
<sequence>MSFITTHSGLSVHMANPTPQMIEPSDIGRALSRICRFGGHTFEHYSVAQHCVLASQFVPSEHQLTALMHDATEAYVGDMVSPLKALMPEFKKVEERFWLAIAERFGLPEVMDPCIKNIDLILLATERRDLLFEGDEWGCLEGVVPLPLHIQPWSMDHAFQQWMNRFEDLDQRHQSNAAARRIAS</sequence>
<evidence type="ECO:0000313" key="1">
    <source>
        <dbReference type="EMBL" id="XCJ80004.1"/>
    </source>
</evidence>
<gene>
    <name evidence="1" type="ORF">ABV408_02225</name>
</gene>
<name>A0AB74U8J4_9GAMM</name>
<accession>A0AB74U8J4</accession>
<proteinExistence type="predicted"/>
<evidence type="ECO:0008006" key="2">
    <source>
        <dbReference type="Google" id="ProtNLM"/>
    </source>
</evidence>
<reference evidence="1" key="1">
    <citation type="submission" date="2024-06" db="EMBL/GenBank/DDBJ databases">
        <title>Complete genome of Salinicola endophyticus HNIBRBA4755.</title>
        <authorList>
            <person name="Shin S.Y."/>
            <person name="Kang H."/>
            <person name="Song J."/>
        </authorList>
    </citation>
    <scope>NUCLEOTIDE SEQUENCE</scope>
    <source>
        <strain evidence="1">HNIBRBA4755</strain>
    </source>
</reference>
<dbReference type="Gene3D" id="1.10.3210.10">
    <property type="entry name" value="Hypothetical protein af1432"/>
    <property type="match status" value="1"/>
</dbReference>